<dbReference type="Gene3D" id="3.40.50.1240">
    <property type="entry name" value="Phosphoglycerate mutase-like"/>
    <property type="match status" value="1"/>
</dbReference>
<name>A0A495JZK7_WILMA</name>
<dbReference type="Proteomes" id="UP000274762">
    <property type="component" value="Unassembled WGS sequence"/>
</dbReference>
<dbReference type="GO" id="GO:0016791">
    <property type="term" value="F:phosphatase activity"/>
    <property type="evidence" value="ECO:0007669"/>
    <property type="project" value="TreeGrafter"/>
</dbReference>
<dbReference type="InterPro" id="IPR050275">
    <property type="entry name" value="PGM_Phosphatase"/>
</dbReference>
<organism evidence="1 2">
    <name type="scientific">Williamsia marianensis</name>
    <dbReference type="NCBI Taxonomy" id="85044"/>
    <lineage>
        <taxon>Bacteria</taxon>
        <taxon>Bacillati</taxon>
        <taxon>Actinomycetota</taxon>
        <taxon>Actinomycetes</taxon>
        <taxon>Mycobacteriales</taxon>
        <taxon>Nocardiaceae</taxon>
        <taxon>Williamsia</taxon>
    </lineage>
</organism>
<dbReference type="PANTHER" id="PTHR48100:SF1">
    <property type="entry name" value="HISTIDINE PHOSPHATASE FAMILY PROTEIN-RELATED"/>
    <property type="match status" value="1"/>
</dbReference>
<comment type="caution">
    <text evidence="1">The sequence shown here is derived from an EMBL/GenBank/DDBJ whole genome shotgun (WGS) entry which is preliminary data.</text>
</comment>
<dbReference type="GO" id="GO:0005737">
    <property type="term" value="C:cytoplasm"/>
    <property type="evidence" value="ECO:0007669"/>
    <property type="project" value="TreeGrafter"/>
</dbReference>
<dbReference type="CDD" id="cd07040">
    <property type="entry name" value="HP"/>
    <property type="match status" value="1"/>
</dbReference>
<dbReference type="SUPFAM" id="SSF53254">
    <property type="entry name" value="Phosphoglycerate mutase-like"/>
    <property type="match status" value="1"/>
</dbReference>
<accession>A0A495JZK7</accession>
<dbReference type="AlphaFoldDB" id="A0A495JZK7"/>
<dbReference type="EMBL" id="RBKV01000001">
    <property type="protein sequence ID" value="RKR93682.1"/>
    <property type="molecule type" value="Genomic_DNA"/>
</dbReference>
<proteinExistence type="predicted"/>
<gene>
    <name evidence="1" type="ORF">DFJ75_0467</name>
</gene>
<dbReference type="InterPro" id="IPR029033">
    <property type="entry name" value="His_PPase_superfam"/>
</dbReference>
<evidence type="ECO:0000313" key="2">
    <source>
        <dbReference type="Proteomes" id="UP000274762"/>
    </source>
</evidence>
<evidence type="ECO:0000313" key="1">
    <source>
        <dbReference type="EMBL" id="RKR93682.1"/>
    </source>
</evidence>
<dbReference type="Pfam" id="PF00300">
    <property type="entry name" value="His_Phos_1"/>
    <property type="match status" value="1"/>
</dbReference>
<dbReference type="PANTHER" id="PTHR48100">
    <property type="entry name" value="BROAD-SPECIFICITY PHOSPHATASE YOR283W-RELATED"/>
    <property type="match status" value="1"/>
</dbReference>
<sequence>MPGGGPPHGKMMPMGVIYLVRHGQAGHDENGYGSLTDLGREQARNVGKHLARRVGRLDFAASGNLARQLETVQEIVAQFKDGTAPEPIVNAGWNEYDLTHLTNRDMPPVGTSAEAADAQRDFQRDLDKALLAWAADAHSTGAGSYTEYRESIREALKEIATFAGPGQVALAASSAGTIAAVVAELWGVDSQTWPVIARTMVNASITKLIVGSTGINVMSVNDHAHADTPDDQGKRPLVTMR</sequence>
<dbReference type="SMART" id="SM00855">
    <property type="entry name" value="PGAM"/>
    <property type="match status" value="1"/>
</dbReference>
<dbReference type="InterPro" id="IPR013078">
    <property type="entry name" value="His_Pase_superF_clade-1"/>
</dbReference>
<protein>
    <submittedName>
        <fullName evidence="1">Broad specificity phosphatase PhoE</fullName>
    </submittedName>
</protein>
<reference evidence="1 2" key="1">
    <citation type="submission" date="2018-10" db="EMBL/GenBank/DDBJ databases">
        <title>Sequencing the genomes of 1000 actinobacteria strains.</title>
        <authorList>
            <person name="Klenk H.-P."/>
        </authorList>
    </citation>
    <scope>NUCLEOTIDE SEQUENCE [LARGE SCALE GENOMIC DNA]</scope>
    <source>
        <strain evidence="1 2">DSM 44343</strain>
    </source>
</reference>